<reference evidence="2 3" key="1">
    <citation type="submission" date="2018-01" db="EMBL/GenBank/DDBJ databases">
        <title>G. obscuriglobus.</title>
        <authorList>
            <person name="Franke J."/>
            <person name="Blomberg W."/>
            <person name="Selmecki A."/>
        </authorList>
    </citation>
    <scope>NUCLEOTIDE SEQUENCE [LARGE SCALE GENOMIC DNA]</scope>
    <source>
        <strain evidence="2 3">DSM 5831</strain>
    </source>
</reference>
<dbReference type="Pfam" id="PF10011">
    <property type="entry name" value="DUF2254"/>
    <property type="match status" value="1"/>
</dbReference>
<dbReference type="InterPro" id="IPR018723">
    <property type="entry name" value="DUF2254_membrane"/>
</dbReference>
<proteinExistence type="predicted"/>
<dbReference type="AlphaFoldDB" id="A0A2Z3H0I0"/>
<dbReference type="RefSeq" id="WP_010033518.1">
    <property type="nucleotide sequence ID" value="NZ_CP025958.1"/>
</dbReference>
<evidence type="ECO:0000313" key="3">
    <source>
        <dbReference type="Proteomes" id="UP000245802"/>
    </source>
</evidence>
<evidence type="ECO:0000256" key="1">
    <source>
        <dbReference type="SAM" id="Phobius"/>
    </source>
</evidence>
<feature type="transmembrane region" description="Helical" evidence="1">
    <location>
        <begin position="20"/>
        <end position="44"/>
    </location>
</feature>
<keyword evidence="1" id="KW-0812">Transmembrane</keyword>
<dbReference type="EMBL" id="CP025958">
    <property type="protein sequence ID" value="AWM37086.1"/>
    <property type="molecule type" value="Genomic_DNA"/>
</dbReference>
<accession>A0A2Z3H0I0</accession>
<dbReference type="Proteomes" id="UP000245802">
    <property type="component" value="Chromosome"/>
</dbReference>
<protein>
    <submittedName>
        <fullName evidence="2">DUF2254 domain-containing protein</fullName>
    </submittedName>
</protein>
<keyword evidence="1" id="KW-0472">Membrane</keyword>
<keyword evidence="1" id="KW-1133">Transmembrane helix</keyword>
<dbReference type="KEGG" id="gog:C1280_08650"/>
<feature type="transmembrane region" description="Helical" evidence="1">
    <location>
        <begin position="142"/>
        <end position="163"/>
    </location>
</feature>
<dbReference type="OrthoDB" id="2955631at2"/>
<evidence type="ECO:0000313" key="2">
    <source>
        <dbReference type="EMBL" id="AWM37086.1"/>
    </source>
</evidence>
<feature type="transmembrane region" description="Helical" evidence="1">
    <location>
        <begin position="110"/>
        <end position="130"/>
    </location>
</feature>
<feature type="transmembrane region" description="Helical" evidence="1">
    <location>
        <begin position="64"/>
        <end position="89"/>
    </location>
</feature>
<name>A0A2Z3H0I0_9BACT</name>
<keyword evidence="3" id="KW-1185">Reference proteome</keyword>
<organism evidence="2 3">
    <name type="scientific">Gemmata obscuriglobus</name>
    <dbReference type="NCBI Taxonomy" id="114"/>
    <lineage>
        <taxon>Bacteria</taxon>
        <taxon>Pseudomonadati</taxon>
        <taxon>Planctomycetota</taxon>
        <taxon>Planctomycetia</taxon>
        <taxon>Gemmatales</taxon>
        <taxon>Gemmataceae</taxon>
        <taxon>Gemmata</taxon>
    </lineage>
</organism>
<gene>
    <name evidence="2" type="ORF">C1280_08650</name>
</gene>
<sequence>MSVRGALLNRWDQVRNGYWFLPLVMAVGSVALSFGALELDTYLIGRLGDVGWLYSGSAEGARSVLTTIATSMIGLAGVVFSITTVTLTLAAKQFGPRIFRNFMRDTGTQVVLGTFTGTFLYCLLVLRQVHGSDGGVGGFVPQVSMLLAVVLAVCGLGVLIYFIHHVAASIQTPNVLAAVAGDLRAAIEELYPEPIGRDGPGDGDAALPAQVPERFDAEAVPVRAGAGGYVRRIEAGALLAAARDADVVVRVERRPGAFVAAGDALLLVWPADRAGREVIERLRSAVAVGGQRTPVQDVTFPIEQLVEVAALALSPGVNDLATATMCIDRLGEGLGQLAGRRVPSAYRADADGRLRVVAPPIDLTAALGPALDPIRLNGRGQPGIMAHLLGALAGVAGRAGAADAAVVLGHAVLAHAQAAEGATEYDRKKLGDALDRVRAAAAGRASEGGWE</sequence>